<gene>
    <name evidence="9" type="primary">rnj</name>
    <name evidence="14" type="ordered locus">ANT_19070</name>
</gene>
<dbReference type="NCBIfam" id="TIGR00649">
    <property type="entry name" value="MG423"/>
    <property type="match status" value="1"/>
</dbReference>
<accession>E8N669</accession>
<comment type="similarity">
    <text evidence="9">Belongs to the metallo-beta-lactamase superfamily. RNA-metabolizing metallo-beta-lactamase-like family. Bacterial RNase J subfamily.</text>
</comment>
<evidence type="ECO:0000256" key="4">
    <source>
        <dbReference type="ARBA" id="ARBA00022759"/>
    </source>
</evidence>
<evidence type="ECO:0000256" key="12">
    <source>
        <dbReference type="PIRSR" id="PIRSR004803-3"/>
    </source>
</evidence>
<dbReference type="Pfam" id="PF17770">
    <property type="entry name" value="RNase_J_C"/>
    <property type="match status" value="1"/>
</dbReference>
<keyword evidence="9" id="KW-0698">rRNA processing</keyword>
<evidence type="ECO:0000256" key="10">
    <source>
        <dbReference type="PIRSR" id="PIRSR004803-1"/>
    </source>
</evidence>
<dbReference type="AlphaFoldDB" id="E8N669"/>
<dbReference type="InterPro" id="IPR004613">
    <property type="entry name" value="RNase_J"/>
</dbReference>
<keyword evidence="2 9" id="KW-0540">Nuclease</keyword>
<dbReference type="InterPro" id="IPR042173">
    <property type="entry name" value="RNase_J_2"/>
</dbReference>
<evidence type="ECO:0000256" key="7">
    <source>
        <dbReference type="ARBA" id="ARBA00022839"/>
    </source>
</evidence>
<dbReference type="CDD" id="cd07714">
    <property type="entry name" value="RNaseJ_MBL-fold"/>
    <property type="match status" value="1"/>
</dbReference>
<dbReference type="GO" id="GO:0003723">
    <property type="term" value="F:RNA binding"/>
    <property type="evidence" value="ECO:0007669"/>
    <property type="project" value="UniProtKB-UniRule"/>
</dbReference>
<feature type="binding site" evidence="12">
    <location>
        <position position="161"/>
    </location>
    <ligand>
        <name>Zn(2+)</name>
        <dbReference type="ChEBI" id="CHEBI:29105"/>
        <label>1</label>
        <note>catalytic</note>
    </ligand>
</feature>
<feature type="active site" description="Proton donor" evidence="10">
    <location>
        <position position="193"/>
    </location>
</feature>
<dbReference type="STRING" id="926569.ANT_19070"/>
<dbReference type="HAMAP" id="MF_01491">
    <property type="entry name" value="RNase_J_bact"/>
    <property type="match status" value="1"/>
</dbReference>
<evidence type="ECO:0000259" key="13">
    <source>
        <dbReference type="SMART" id="SM00849"/>
    </source>
</evidence>
<feature type="binding site" evidence="12">
    <location>
        <position position="71"/>
    </location>
    <ligand>
        <name>Zn(2+)</name>
        <dbReference type="ChEBI" id="CHEBI:29105"/>
        <label>1</label>
        <note>catalytic</note>
    </ligand>
</feature>
<dbReference type="Gene3D" id="3.40.50.10710">
    <property type="entry name" value="Metallo-hydrolase/oxidoreductase"/>
    <property type="match status" value="1"/>
</dbReference>
<dbReference type="InterPro" id="IPR041636">
    <property type="entry name" value="RNase_J_C"/>
</dbReference>
<feature type="binding site" evidence="12">
    <location>
        <position position="75"/>
    </location>
    <ligand>
        <name>Zn(2+)</name>
        <dbReference type="ChEBI" id="CHEBI:29105"/>
        <label>1</label>
        <note>catalytic</note>
    </ligand>
</feature>
<dbReference type="InterPro" id="IPR030854">
    <property type="entry name" value="RNase_J_bac"/>
</dbReference>
<dbReference type="EC" id="3.1.-.-" evidence="9"/>
<feature type="binding site" evidence="12">
    <location>
        <position position="388"/>
    </location>
    <ligand>
        <name>Zn(2+)</name>
        <dbReference type="ChEBI" id="CHEBI:29105"/>
        <label>1</label>
        <note>catalytic</note>
    </ligand>
</feature>
<dbReference type="FunCoup" id="E8N669">
    <property type="interactions" value="212"/>
</dbReference>
<dbReference type="GO" id="GO:0008270">
    <property type="term" value="F:zinc ion binding"/>
    <property type="evidence" value="ECO:0007669"/>
    <property type="project" value="InterPro"/>
</dbReference>
<feature type="binding site" evidence="12">
    <location>
        <position position="139"/>
    </location>
    <ligand>
        <name>Zn(2+)</name>
        <dbReference type="ChEBI" id="CHEBI:29105"/>
        <label>1</label>
        <note>catalytic</note>
    </ligand>
</feature>
<comment type="subunit">
    <text evidence="9">Homodimer, may be a subunit of the RNA degradosome.</text>
</comment>
<feature type="binding site" evidence="12">
    <location>
        <position position="442"/>
    </location>
    <ligand>
        <name>Ca(2+)</name>
        <dbReference type="ChEBI" id="CHEBI:29108"/>
    </ligand>
</feature>
<dbReference type="HOGENOM" id="CLU_008727_3_1_0"/>
<feature type="binding site" evidence="12">
    <location>
        <position position="76"/>
    </location>
    <ligand>
        <name>Zn(2+)</name>
        <dbReference type="ChEBI" id="CHEBI:29105"/>
        <label>1</label>
        <note>catalytic</note>
    </ligand>
</feature>
<dbReference type="eggNOG" id="COG0595">
    <property type="taxonomic scope" value="Bacteria"/>
</dbReference>
<dbReference type="SMART" id="SM00849">
    <property type="entry name" value="Lactamase_B"/>
    <property type="match status" value="1"/>
</dbReference>
<dbReference type="SUPFAM" id="SSF56281">
    <property type="entry name" value="Metallo-hydrolase/oxidoreductase"/>
    <property type="match status" value="1"/>
</dbReference>
<dbReference type="GO" id="GO:0006364">
    <property type="term" value="P:rRNA processing"/>
    <property type="evidence" value="ECO:0007669"/>
    <property type="project" value="UniProtKB-UniRule"/>
</dbReference>
<sequence>MSNGILRVIPLGGLGEVGRNLMVYEYDNEILVVDAGLMFPENDMLGIDYIIPDMTYLAQNHTKVKGIVITHGHEDHIGAIHHLLDQVNAPIYATPLTRGLLEVKLGRNGHGSKADLRTVQAGETVQIGPFQVEFYHVCHSIPDGVGLGILTPAGLIVHSGDYKFDHTPVDGKSTDYAKLAEFSKRGVLALLADSTNAERPGWTPSEKTIDAAFDQVFSEAKGRIIIASFASLISRMQQAANAALRHGRKIAFVGASMLDNMKMARKLGYLNFPDDLVIPVDQILSLPPHQVTIMCTGSQGEPTSILGRLSLGTNRLFDIQKGDTVVLSSHPIPGNEENVYRVVNRLIARGASVIYEAIAPVHVSGHASQEEMKLLLQLTRPKYFVPIHGELRHLVQHARLAREVGIPAENIQVIQNGMVLEFENGEMRLSDEQVPVSHVFVDSAGVGDVDPELMREREALSRDGVVMVHLTMSKEFNAVVYDPEIVTRGFLLPRDANELFAEMRRKIIQSASRANGNVRRVVEETVREYLYSETRRRPMVYVTVSRSL</sequence>
<evidence type="ECO:0000256" key="3">
    <source>
        <dbReference type="ARBA" id="ARBA00022723"/>
    </source>
</evidence>
<comment type="function">
    <text evidence="9">An RNase that has 5'-3' exonuclease and possibly endonuclease activity. Involved in maturation of rRNA and in some organisms also mRNA maturation and/or decay.</text>
</comment>
<evidence type="ECO:0000256" key="11">
    <source>
        <dbReference type="PIRSR" id="PIRSR004803-2"/>
    </source>
</evidence>
<dbReference type="InterPro" id="IPR055132">
    <property type="entry name" value="RNase_J_b_CASP"/>
</dbReference>
<keyword evidence="12" id="KW-0106">Calcium</keyword>
<dbReference type="GO" id="GO:0005737">
    <property type="term" value="C:cytoplasm"/>
    <property type="evidence" value="ECO:0007669"/>
    <property type="project" value="UniProtKB-SubCell"/>
</dbReference>
<evidence type="ECO:0000256" key="8">
    <source>
        <dbReference type="ARBA" id="ARBA00022884"/>
    </source>
</evidence>
<name>E8N669_ANATU</name>
<keyword evidence="3 12" id="KW-0479">Metal-binding</keyword>
<dbReference type="Gene3D" id="3.10.20.580">
    <property type="match status" value="1"/>
</dbReference>
<feature type="binding site" evidence="12">
    <location>
        <position position="48"/>
    </location>
    <ligand>
        <name>Ca(2+)</name>
        <dbReference type="ChEBI" id="CHEBI:29108"/>
    </ligand>
</feature>
<evidence type="ECO:0000256" key="1">
    <source>
        <dbReference type="ARBA" id="ARBA00022490"/>
    </source>
</evidence>
<evidence type="ECO:0000256" key="6">
    <source>
        <dbReference type="ARBA" id="ARBA00022833"/>
    </source>
</evidence>
<comment type="cofactor">
    <cofactor evidence="12">
        <name>Zn(2+)</name>
        <dbReference type="ChEBI" id="CHEBI:29105"/>
    </cofactor>
    <text evidence="12">Binds 2 Zn(2+) ions per subunit. It is not clear if Zn(2+) or Mg(2+) is physiologically important.</text>
</comment>
<dbReference type="Gene3D" id="3.60.15.10">
    <property type="entry name" value="Ribonuclease Z/Hydroxyacylglutathione hydrolase-like"/>
    <property type="match status" value="1"/>
</dbReference>
<feature type="binding site" evidence="9 11">
    <location>
        <begin position="362"/>
        <end position="366"/>
    </location>
    <ligand>
        <name>substrate</name>
    </ligand>
</feature>
<keyword evidence="7 9" id="KW-0269">Exonuclease</keyword>
<dbReference type="PANTHER" id="PTHR43694:SF1">
    <property type="entry name" value="RIBONUCLEASE J"/>
    <property type="match status" value="1"/>
</dbReference>
<feature type="domain" description="Metallo-beta-lactamase" evidence="13">
    <location>
        <begin position="18"/>
        <end position="215"/>
    </location>
</feature>
<evidence type="ECO:0000313" key="14">
    <source>
        <dbReference type="EMBL" id="BAJ63933.1"/>
    </source>
</evidence>
<comment type="subcellular location">
    <subcellularLocation>
        <location evidence="9">Cytoplasm</location>
    </subcellularLocation>
</comment>
<dbReference type="InterPro" id="IPR036866">
    <property type="entry name" value="RibonucZ/Hydroxyglut_hydro"/>
</dbReference>
<dbReference type="Pfam" id="PF22505">
    <property type="entry name" value="RNase_J_b_CASP"/>
    <property type="match status" value="1"/>
</dbReference>
<organism evidence="14 15">
    <name type="scientific">Anaerolinea thermophila (strain DSM 14523 / JCM 11388 / NBRC 100420 / UNI-1)</name>
    <dbReference type="NCBI Taxonomy" id="926569"/>
    <lineage>
        <taxon>Bacteria</taxon>
        <taxon>Bacillati</taxon>
        <taxon>Chloroflexota</taxon>
        <taxon>Anaerolineae</taxon>
        <taxon>Anaerolineales</taxon>
        <taxon>Anaerolineaceae</taxon>
        <taxon>Anaerolinea</taxon>
    </lineage>
</organism>
<feature type="binding site" evidence="12">
    <location>
        <position position="46"/>
    </location>
    <ligand>
        <name>Ca(2+)</name>
        <dbReference type="ChEBI" id="CHEBI:29108"/>
    </ligand>
</feature>
<evidence type="ECO:0000313" key="15">
    <source>
        <dbReference type="Proteomes" id="UP000008922"/>
    </source>
</evidence>
<dbReference type="PANTHER" id="PTHR43694">
    <property type="entry name" value="RIBONUCLEASE J"/>
    <property type="match status" value="1"/>
</dbReference>
<dbReference type="EMBL" id="AP012029">
    <property type="protein sequence ID" value="BAJ63933.1"/>
    <property type="molecule type" value="Genomic_DNA"/>
</dbReference>
<dbReference type="Proteomes" id="UP000008922">
    <property type="component" value="Chromosome"/>
</dbReference>
<dbReference type="PIRSF" id="PIRSF004803">
    <property type="entry name" value="RnjA"/>
    <property type="match status" value="1"/>
</dbReference>
<dbReference type="InParanoid" id="E8N669"/>
<dbReference type="PROSITE" id="PS01292">
    <property type="entry name" value="UPF0036"/>
    <property type="match status" value="1"/>
</dbReference>
<evidence type="ECO:0000256" key="2">
    <source>
        <dbReference type="ARBA" id="ARBA00022722"/>
    </source>
</evidence>
<evidence type="ECO:0000256" key="9">
    <source>
        <dbReference type="HAMAP-Rule" id="MF_01491"/>
    </source>
</evidence>
<dbReference type="InterPro" id="IPR001587">
    <property type="entry name" value="RNase_J_CS"/>
</dbReference>
<dbReference type="InterPro" id="IPR001279">
    <property type="entry name" value="Metallo-B-lactamas"/>
</dbReference>
<proteinExistence type="inferred from homology"/>
<keyword evidence="6 12" id="KW-0862">Zinc</keyword>
<dbReference type="InterPro" id="IPR011108">
    <property type="entry name" value="RMMBL"/>
</dbReference>
<keyword evidence="15" id="KW-1185">Reference proteome</keyword>
<dbReference type="Pfam" id="PF07521">
    <property type="entry name" value="RMMBL"/>
    <property type="match status" value="1"/>
</dbReference>
<feature type="binding site" evidence="12">
    <location>
        <position position="73"/>
    </location>
    <ligand>
        <name>Zn(2+)</name>
        <dbReference type="ChEBI" id="CHEBI:29105"/>
        <label>1</label>
        <note>catalytic</note>
    </ligand>
</feature>
<dbReference type="GO" id="GO:0004534">
    <property type="term" value="F:5'-3' RNA exonuclease activity"/>
    <property type="evidence" value="ECO:0007669"/>
    <property type="project" value="UniProtKB-UniRule"/>
</dbReference>
<reference evidence="14 15" key="1">
    <citation type="submission" date="2010-12" db="EMBL/GenBank/DDBJ databases">
        <title>Whole genome sequence of Anaerolinea thermophila UNI-1.</title>
        <authorList>
            <person name="Narita-Yamada S."/>
            <person name="Kishi E."/>
            <person name="Watanabe Y."/>
            <person name="Takasaki K."/>
            <person name="Ankai A."/>
            <person name="Oguchi A."/>
            <person name="Fukui S."/>
            <person name="Takahashi M."/>
            <person name="Yashiro I."/>
            <person name="Hosoyama A."/>
            <person name="Sekiguchi Y."/>
            <person name="Hanada S."/>
            <person name="Fujita N."/>
        </authorList>
    </citation>
    <scope>NUCLEOTIDE SEQUENCE [LARGE SCALE GENOMIC DNA]</scope>
    <source>
        <strain evidence="15">DSM 14523 / JCM 11388 / NBRC 100420 / UNI-1</strain>
    </source>
</reference>
<dbReference type="Pfam" id="PF00753">
    <property type="entry name" value="Lactamase_B"/>
    <property type="match status" value="1"/>
</dbReference>
<protein>
    <recommendedName>
        <fullName evidence="9">Ribonuclease J</fullName>
        <shortName evidence="9">RNase J</shortName>
        <ecNumber evidence="9">3.1.-.-</ecNumber>
    </recommendedName>
</protein>
<keyword evidence="4 9" id="KW-0255">Endonuclease</keyword>
<dbReference type="GO" id="GO:0004521">
    <property type="term" value="F:RNA endonuclease activity"/>
    <property type="evidence" value="ECO:0007669"/>
    <property type="project" value="UniProtKB-UniRule"/>
</dbReference>
<evidence type="ECO:0000256" key="5">
    <source>
        <dbReference type="ARBA" id="ARBA00022801"/>
    </source>
</evidence>
<dbReference type="RefSeq" id="WP_013560309.1">
    <property type="nucleotide sequence ID" value="NC_014960.1"/>
</dbReference>
<comment type="cofactor">
    <cofactor evidence="12">
        <name>Ca(2+)</name>
        <dbReference type="ChEBI" id="CHEBI:29108"/>
    </cofactor>
    <text evidence="12">Binds 1 Ca(2+) cation per subunit. Seen in 1 crystal structure, it is not clear if it is physiologically important.</text>
</comment>
<keyword evidence="1 9" id="KW-0963">Cytoplasm</keyword>
<keyword evidence="5 9" id="KW-0378">Hydrolase</keyword>
<keyword evidence="8 9" id="KW-0694">RNA-binding</keyword>
<feature type="active site" description="Proton acceptor" evidence="10">
    <location>
        <position position="366"/>
    </location>
</feature>
<dbReference type="OrthoDB" id="9758375at2"/>
<dbReference type="KEGG" id="atm:ANT_19070"/>